<reference evidence="9" key="1">
    <citation type="submission" date="2019-09" db="EMBL/GenBank/DDBJ databases">
        <title>Draft genome information of white flower Hibiscus syriacus.</title>
        <authorList>
            <person name="Kim Y.-M."/>
        </authorList>
    </citation>
    <scope>NUCLEOTIDE SEQUENCE [LARGE SCALE GENOMIC DNA]</scope>
    <source>
        <strain evidence="9">YM2019G1</strain>
    </source>
</reference>
<feature type="domain" description="Oxidoreductase molybdopterin-binding" evidence="7">
    <location>
        <begin position="300"/>
        <end position="347"/>
    </location>
</feature>
<evidence type="ECO:0000256" key="6">
    <source>
        <dbReference type="ARBA" id="ARBA00023004"/>
    </source>
</evidence>
<dbReference type="InterPro" id="IPR036374">
    <property type="entry name" value="OxRdtase_Mopterin-bd_sf"/>
</dbReference>
<proteinExistence type="inferred from homology"/>
<keyword evidence="10" id="KW-1185">Reference proteome</keyword>
<evidence type="ECO:0000313" key="9">
    <source>
        <dbReference type="EMBL" id="KAE8704652.1"/>
    </source>
</evidence>
<dbReference type="GO" id="GO:0043546">
    <property type="term" value="F:molybdopterin cofactor binding"/>
    <property type="evidence" value="ECO:0007669"/>
    <property type="project" value="InterPro"/>
</dbReference>
<dbReference type="PROSITE" id="PS00559">
    <property type="entry name" value="MOLYBDOPTERIN_EUK"/>
    <property type="match status" value="1"/>
</dbReference>
<evidence type="ECO:0000256" key="3">
    <source>
        <dbReference type="ARBA" id="ARBA00022505"/>
    </source>
</evidence>
<dbReference type="GO" id="GO:0016705">
    <property type="term" value="F:oxidoreductase activity, acting on paired donors, with incorporation or reduction of molecular oxygen"/>
    <property type="evidence" value="ECO:0007669"/>
    <property type="project" value="InterPro"/>
</dbReference>
<protein>
    <submittedName>
        <fullName evidence="9">Cytochrome P450 71A1</fullName>
    </submittedName>
</protein>
<dbReference type="GO" id="GO:0004497">
    <property type="term" value="F:monooxygenase activity"/>
    <property type="evidence" value="ECO:0007669"/>
    <property type="project" value="InterPro"/>
</dbReference>
<dbReference type="SUPFAM" id="SSF56524">
    <property type="entry name" value="Oxidoreductase molybdopterin-binding domain"/>
    <property type="match status" value="1"/>
</dbReference>
<dbReference type="GO" id="GO:0020037">
    <property type="term" value="F:heme binding"/>
    <property type="evidence" value="ECO:0007669"/>
    <property type="project" value="InterPro"/>
</dbReference>
<organism evidence="9 10">
    <name type="scientific">Hibiscus syriacus</name>
    <name type="common">Rose of Sharon</name>
    <dbReference type="NCBI Taxonomy" id="106335"/>
    <lineage>
        <taxon>Eukaryota</taxon>
        <taxon>Viridiplantae</taxon>
        <taxon>Streptophyta</taxon>
        <taxon>Embryophyta</taxon>
        <taxon>Tracheophyta</taxon>
        <taxon>Spermatophyta</taxon>
        <taxon>Magnoliopsida</taxon>
        <taxon>eudicotyledons</taxon>
        <taxon>Gunneridae</taxon>
        <taxon>Pentapetalae</taxon>
        <taxon>rosids</taxon>
        <taxon>malvids</taxon>
        <taxon>Malvales</taxon>
        <taxon>Malvaceae</taxon>
        <taxon>Malvoideae</taxon>
        <taxon>Hibiscus</taxon>
    </lineage>
</organism>
<dbReference type="InterPro" id="IPR013103">
    <property type="entry name" value="RVT_2"/>
</dbReference>
<keyword evidence="5" id="KW-0560">Oxidoreductase</keyword>
<dbReference type="Proteomes" id="UP000436088">
    <property type="component" value="Unassembled WGS sequence"/>
</dbReference>
<evidence type="ECO:0000256" key="4">
    <source>
        <dbReference type="ARBA" id="ARBA00022723"/>
    </source>
</evidence>
<dbReference type="PRINTS" id="PR00407">
    <property type="entry name" value="EUMOPTERIN"/>
</dbReference>
<dbReference type="Pfam" id="PF00174">
    <property type="entry name" value="Oxidored_molyb"/>
    <property type="match status" value="1"/>
</dbReference>
<evidence type="ECO:0000259" key="8">
    <source>
        <dbReference type="Pfam" id="PF07727"/>
    </source>
</evidence>
<dbReference type="PANTHER" id="PTHR47955">
    <property type="entry name" value="CYTOCHROME P450 FAMILY 71 PROTEIN"/>
    <property type="match status" value="1"/>
</dbReference>
<comment type="similarity">
    <text evidence="2">Belongs to the cytochrome P450 family.</text>
</comment>
<dbReference type="PANTHER" id="PTHR47955:SF15">
    <property type="entry name" value="CYTOCHROME P450 71A2-LIKE"/>
    <property type="match status" value="1"/>
</dbReference>
<keyword evidence="6" id="KW-0408">Iron</keyword>
<sequence>MRPDGLIWWYKARLVVKGFTQKFVLDYFDPYSPVMNISMIRALFLLVSIHKLRVHQIDVKTAFLKGDLDEEIYMRTMNYTRPDIAYDVSRLSRYTHNPSGEHWIALKRLLKYLKGTLDWKLEFVGFPAVLEGYCDANWVFDNDESEFIALDLAGQETEWLRSLLADILLWGRPTTQISLLCDSQVAICVAKNEAYNGKKKHIRIRSAIPPAVHSGFGCTEFGATMLTSGDGPPTAAITHIGAYSFLRQCSLFYQHINMLGGKHLSILLEPYHAHGFITYVSFHYVRKQCLVPIVFQNYKTFEVNGPVKRPMKLSMHQLVNKSQSLEFSVTLVCAVNRRKEQNKVKQMIEVGSLARNIDCYPLRSLHVLARRFCHLMSLHFGNVPVLVVSSAGATHEITKTHDLIFINRPKRSFFHILLYDYKDVASARYDEFWRKMRSICVLNLLINLSELFSMTTNNVICIITLGRKCSEDTGKLKKFLWEFTELLSTSDVGDYLPWLAWVSHVNGFKAKAKKVAKELMNFLME</sequence>
<evidence type="ECO:0000256" key="2">
    <source>
        <dbReference type="ARBA" id="ARBA00010617"/>
    </source>
</evidence>
<dbReference type="EMBL" id="VEPZ02000992">
    <property type="protein sequence ID" value="KAE8704652.1"/>
    <property type="molecule type" value="Genomic_DNA"/>
</dbReference>
<feature type="domain" description="Reverse transcriptase Ty1/copia-type" evidence="8">
    <location>
        <begin position="10"/>
        <end position="76"/>
    </location>
</feature>
<dbReference type="CDD" id="cd09272">
    <property type="entry name" value="RNase_HI_RT_Ty1"/>
    <property type="match status" value="1"/>
</dbReference>
<evidence type="ECO:0000256" key="5">
    <source>
        <dbReference type="ARBA" id="ARBA00023002"/>
    </source>
</evidence>
<dbReference type="Gene3D" id="1.10.630.10">
    <property type="entry name" value="Cytochrome P450"/>
    <property type="match status" value="1"/>
</dbReference>
<evidence type="ECO:0000313" key="10">
    <source>
        <dbReference type="Proteomes" id="UP000436088"/>
    </source>
</evidence>
<dbReference type="GO" id="GO:0005506">
    <property type="term" value="F:iron ion binding"/>
    <property type="evidence" value="ECO:0007669"/>
    <property type="project" value="InterPro"/>
</dbReference>
<keyword evidence="4" id="KW-0479">Metal-binding</keyword>
<dbReference type="InterPro" id="IPR008335">
    <property type="entry name" value="Mopterin_OxRdtase_euk"/>
</dbReference>
<evidence type="ECO:0000259" key="7">
    <source>
        <dbReference type="Pfam" id="PF00174"/>
    </source>
</evidence>
<gene>
    <name evidence="9" type="ORF">F3Y22_tig00110450pilonHSYRG01164</name>
</gene>
<dbReference type="InterPro" id="IPR000572">
    <property type="entry name" value="OxRdtase_Mopterin-bd_dom"/>
</dbReference>
<evidence type="ECO:0000256" key="1">
    <source>
        <dbReference type="ARBA" id="ARBA00001924"/>
    </source>
</evidence>
<name>A0A6A3AP53_HIBSY</name>
<comment type="caution">
    <text evidence="9">The sequence shown here is derived from an EMBL/GenBank/DDBJ whole genome shotgun (WGS) entry which is preliminary data.</text>
</comment>
<dbReference type="AlphaFoldDB" id="A0A6A3AP53"/>
<dbReference type="SUPFAM" id="SSF48264">
    <property type="entry name" value="Cytochrome P450"/>
    <property type="match status" value="1"/>
</dbReference>
<comment type="cofactor">
    <cofactor evidence="1">
        <name>Mo-molybdopterin</name>
        <dbReference type="ChEBI" id="CHEBI:71302"/>
    </cofactor>
</comment>
<dbReference type="Pfam" id="PF07727">
    <property type="entry name" value="RVT_2"/>
    <property type="match status" value="1"/>
</dbReference>
<dbReference type="Gene3D" id="3.90.420.10">
    <property type="entry name" value="Oxidoreductase, molybdopterin-binding domain"/>
    <property type="match status" value="1"/>
</dbReference>
<dbReference type="InterPro" id="IPR036396">
    <property type="entry name" value="Cyt_P450_sf"/>
</dbReference>
<dbReference type="InterPro" id="IPR022407">
    <property type="entry name" value="OxRdtase_Mopterin_BS"/>
</dbReference>
<accession>A0A6A3AP53</accession>
<keyword evidence="3" id="KW-0500">Molybdenum</keyword>